<evidence type="ECO:0000313" key="2">
    <source>
        <dbReference type="EMBL" id="GLQ94361.1"/>
    </source>
</evidence>
<dbReference type="PIRSF" id="PIRSF029958">
    <property type="entry name" value="Necrosis-inducing_protein"/>
    <property type="match status" value="1"/>
</dbReference>
<sequence>MDSNKIFLSLVAMGSLFASSAALAYNVINHDQVQPIYTGASALEKYYQPRLAIGDMGCDPYPAVDANGNVSGGLYPRGSSNGSCTSSVGQIYSRYASYYGECAIMYSWFMPKDMPPSGIGGHRYEWEGIIVWLESCNVGARIKRINYSVHGSWSVNDAPPTWTGSYGYLSWGVHPLVYYHAPNKLLDHHPDPTWRQGGTQPLVGWDYLPQRADHTSPAKDAINNFDFGAATPPLKDGGTFWHNLQVGHASTEIHNP</sequence>
<dbReference type="InterPro" id="IPR008701">
    <property type="entry name" value="NPP1"/>
</dbReference>
<feature type="signal peptide" evidence="1">
    <location>
        <begin position="1"/>
        <end position="24"/>
    </location>
</feature>
<keyword evidence="3" id="KW-1185">Reference proteome</keyword>
<dbReference type="EMBL" id="BSOB01000046">
    <property type="protein sequence ID" value="GLQ94361.1"/>
    <property type="molecule type" value="Genomic_DNA"/>
</dbReference>
<evidence type="ECO:0000313" key="3">
    <source>
        <dbReference type="Proteomes" id="UP001156670"/>
    </source>
</evidence>
<evidence type="ECO:0000256" key="1">
    <source>
        <dbReference type="SAM" id="SignalP"/>
    </source>
</evidence>
<feature type="chain" id="PRO_5047087011" evidence="1">
    <location>
        <begin position="25"/>
        <end position="256"/>
    </location>
</feature>
<dbReference type="Proteomes" id="UP001156670">
    <property type="component" value="Unassembled WGS sequence"/>
</dbReference>
<gene>
    <name evidence="2" type="ORF">GCM10007901_33130</name>
</gene>
<dbReference type="PANTHER" id="PTHR33657">
    <property type="entry name" value="DOMAIN PROTEIN, PUTATIVE (AFU_ORTHOLOGUE AFUA_5G00600)-RELATED"/>
    <property type="match status" value="1"/>
</dbReference>
<keyword evidence="1" id="KW-0732">Signal</keyword>
<accession>A0ABQ5XRI2</accession>
<dbReference type="RefSeq" id="WP_284322062.1">
    <property type="nucleotide sequence ID" value="NZ_BSOB01000046.1"/>
</dbReference>
<dbReference type="Pfam" id="PF05630">
    <property type="entry name" value="NPP1"/>
    <property type="match status" value="1"/>
</dbReference>
<protein>
    <submittedName>
        <fullName evidence="2">Necrosis-inducing protein</fullName>
    </submittedName>
</protein>
<dbReference type="PANTHER" id="PTHR33657:SF8">
    <property type="entry name" value="DOMAIN PROTEIN, PUTATIVE (AFU_ORTHOLOGUE AFUA_5G00600)-RELATED"/>
    <property type="match status" value="1"/>
</dbReference>
<comment type="caution">
    <text evidence="2">The sequence shown here is derived from an EMBL/GenBank/DDBJ whole genome shotgun (WGS) entry which is preliminary data.</text>
</comment>
<reference evidence="3" key="1">
    <citation type="journal article" date="2019" name="Int. J. Syst. Evol. Microbiol.">
        <title>The Global Catalogue of Microorganisms (GCM) 10K type strain sequencing project: providing services to taxonomists for standard genome sequencing and annotation.</title>
        <authorList>
            <consortium name="The Broad Institute Genomics Platform"/>
            <consortium name="The Broad Institute Genome Sequencing Center for Infectious Disease"/>
            <person name="Wu L."/>
            <person name="Ma J."/>
        </authorList>
    </citation>
    <scope>NUCLEOTIDE SEQUENCE [LARGE SCALE GENOMIC DNA]</scope>
    <source>
        <strain evidence="3">NBRC 111980</strain>
    </source>
</reference>
<organism evidence="2 3">
    <name type="scientific">Dyella acidisoli</name>
    <dbReference type="NCBI Taxonomy" id="1867834"/>
    <lineage>
        <taxon>Bacteria</taxon>
        <taxon>Pseudomonadati</taxon>
        <taxon>Pseudomonadota</taxon>
        <taxon>Gammaproteobacteria</taxon>
        <taxon>Lysobacterales</taxon>
        <taxon>Rhodanobacteraceae</taxon>
        <taxon>Dyella</taxon>
    </lineage>
</organism>
<name>A0ABQ5XRI2_9GAMM</name>
<proteinExistence type="predicted"/>